<keyword evidence="1" id="KW-0812">Transmembrane</keyword>
<keyword evidence="1" id="KW-1133">Transmembrane helix</keyword>
<organism evidence="2 3">
    <name type="scientific">Cnuella takakiae</name>
    <dbReference type="NCBI Taxonomy" id="1302690"/>
    <lineage>
        <taxon>Bacteria</taxon>
        <taxon>Pseudomonadati</taxon>
        <taxon>Bacteroidota</taxon>
        <taxon>Chitinophagia</taxon>
        <taxon>Chitinophagales</taxon>
        <taxon>Chitinophagaceae</taxon>
        <taxon>Cnuella</taxon>
    </lineage>
</organism>
<dbReference type="Proteomes" id="UP000184368">
    <property type="component" value="Unassembled WGS sequence"/>
</dbReference>
<gene>
    <name evidence="2" type="ORF">SAMN05444008_102425</name>
</gene>
<keyword evidence="1" id="KW-0472">Membrane</keyword>
<evidence type="ECO:0000313" key="3">
    <source>
        <dbReference type="Proteomes" id="UP000184368"/>
    </source>
</evidence>
<protein>
    <recommendedName>
        <fullName evidence="4">Monovalent cation:H+ antiporter, CPA1 family</fullName>
    </recommendedName>
</protein>
<accession>A0A1M4VYF9</accession>
<evidence type="ECO:0008006" key="4">
    <source>
        <dbReference type="Google" id="ProtNLM"/>
    </source>
</evidence>
<dbReference type="AlphaFoldDB" id="A0A1M4VYF9"/>
<proteinExistence type="predicted"/>
<sequence>MGGHAWGSFIGRSILIPVVINETTPFPFRNLILFITFIVILVTLVFQGLTLPWLIRKVRPEEASPATKSAAETELIIQERLADAGLAFLKGRQTPEMGVNPHYQNLLERVSLDHVFASGKMKGVVDEDNLHAFRQIYLDLLQRQRAILQELNREDGFDEAQIRKYTALVDIEEWKLRERLPEG</sequence>
<dbReference type="EMBL" id="FQUO01000002">
    <property type="protein sequence ID" value="SHE73996.1"/>
    <property type="molecule type" value="Genomic_DNA"/>
</dbReference>
<dbReference type="RefSeq" id="WP_245798300.1">
    <property type="nucleotide sequence ID" value="NZ_FQUO01000002.1"/>
</dbReference>
<keyword evidence="3" id="KW-1185">Reference proteome</keyword>
<evidence type="ECO:0000313" key="2">
    <source>
        <dbReference type="EMBL" id="SHE73996.1"/>
    </source>
</evidence>
<name>A0A1M4VYF9_9BACT</name>
<evidence type="ECO:0000256" key="1">
    <source>
        <dbReference type="SAM" id="Phobius"/>
    </source>
</evidence>
<feature type="transmembrane region" description="Helical" evidence="1">
    <location>
        <begin position="31"/>
        <end position="55"/>
    </location>
</feature>
<reference evidence="2 3" key="1">
    <citation type="submission" date="2016-11" db="EMBL/GenBank/DDBJ databases">
        <authorList>
            <person name="Jaros S."/>
            <person name="Januszkiewicz K."/>
            <person name="Wedrychowicz H."/>
        </authorList>
    </citation>
    <scope>NUCLEOTIDE SEQUENCE [LARGE SCALE GENOMIC DNA]</scope>
    <source>
        <strain evidence="2 3">DSM 26897</strain>
    </source>
</reference>